<feature type="transmembrane region" description="Helical" evidence="7">
    <location>
        <begin position="155"/>
        <end position="179"/>
    </location>
</feature>
<dbReference type="AlphaFoldDB" id="A0A7G1KSN3"/>
<proteinExistence type="inferred from homology"/>
<keyword evidence="5 7" id="KW-1133">Transmembrane helix</keyword>
<comment type="similarity">
    <text evidence="2">Belongs to the DoxX family.</text>
</comment>
<dbReference type="GeneID" id="80350353"/>
<accession>A0A7G1KSN3</accession>
<evidence type="ECO:0008006" key="10">
    <source>
        <dbReference type="Google" id="ProtNLM"/>
    </source>
</evidence>
<evidence type="ECO:0000313" key="8">
    <source>
        <dbReference type="EMBL" id="BCK58162.1"/>
    </source>
</evidence>
<reference evidence="8 9" key="1">
    <citation type="submission" date="2020-08" db="EMBL/GenBank/DDBJ databases">
        <title>Genome Sequencing of Nocardia wallacei strain FMUON74 and assembly.</title>
        <authorList>
            <person name="Toyokawa M."/>
            <person name="Uesaka K."/>
        </authorList>
    </citation>
    <scope>NUCLEOTIDE SEQUENCE [LARGE SCALE GENOMIC DNA]</scope>
    <source>
        <strain evidence="8 9">FMUON74</strain>
    </source>
</reference>
<dbReference type="PANTHER" id="PTHR33452:SF1">
    <property type="entry name" value="INNER MEMBRANE PROTEIN YPHA-RELATED"/>
    <property type="match status" value="1"/>
</dbReference>
<evidence type="ECO:0000256" key="5">
    <source>
        <dbReference type="ARBA" id="ARBA00022989"/>
    </source>
</evidence>
<dbReference type="Pfam" id="PF07681">
    <property type="entry name" value="DoxX"/>
    <property type="match status" value="1"/>
</dbReference>
<sequence>MTAHTTTAPDQRTGDIAAADIGLLILRIVFGGLLFVHGAQKLFGWFDGMGWDATTSGFDQMGYNPGKFFGTLAGLSEMVGGGLLVLGLLTPLAAAIALGTMINAINATWHSGLFGGAEGPGYEMGLLFAVAAAALAFTGPGRYSLDNGRPWQRQGVVWGTGAVVLAVVAGVVTLILKWVL</sequence>
<evidence type="ECO:0000256" key="3">
    <source>
        <dbReference type="ARBA" id="ARBA00022475"/>
    </source>
</evidence>
<evidence type="ECO:0000256" key="4">
    <source>
        <dbReference type="ARBA" id="ARBA00022692"/>
    </source>
</evidence>
<keyword evidence="4 7" id="KW-0812">Transmembrane</keyword>
<name>A0A7G1KSN3_9NOCA</name>
<dbReference type="KEGG" id="nwl:NWFMUON74_59340"/>
<organism evidence="8 9">
    <name type="scientific">Nocardia wallacei</name>
    <dbReference type="NCBI Taxonomy" id="480035"/>
    <lineage>
        <taxon>Bacteria</taxon>
        <taxon>Bacillati</taxon>
        <taxon>Actinomycetota</taxon>
        <taxon>Actinomycetes</taxon>
        <taxon>Mycobacteriales</taxon>
        <taxon>Nocardiaceae</taxon>
        <taxon>Nocardia</taxon>
    </lineage>
</organism>
<evidence type="ECO:0000313" key="9">
    <source>
        <dbReference type="Proteomes" id="UP000516173"/>
    </source>
</evidence>
<evidence type="ECO:0000256" key="7">
    <source>
        <dbReference type="SAM" id="Phobius"/>
    </source>
</evidence>
<dbReference type="PANTHER" id="PTHR33452">
    <property type="entry name" value="OXIDOREDUCTASE CATD-RELATED"/>
    <property type="match status" value="1"/>
</dbReference>
<keyword evidence="6 7" id="KW-0472">Membrane</keyword>
<protein>
    <recommendedName>
        <fullName evidence="10">DoxX family protein</fullName>
    </recommendedName>
</protein>
<dbReference type="InterPro" id="IPR051907">
    <property type="entry name" value="DoxX-like_oxidoreductase"/>
</dbReference>
<comment type="subcellular location">
    <subcellularLocation>
        <location evidence="1">Cell membrane</location>
        <topology evidence="1">Multi-pass membrane protein</topology>
    </subcellularLocation>
</comment>
<evidence type="ECO:0000256" key="2">
    <source>
        <dbReference type="ARBA" id="ARBA00006679"/>
    </source>
</evidence>
<feature type="transmembrane region" description="Helical" evidence="7">
    <location>
        <begin position="16"/>
        <end position="36"/>
    </location>
</feature>
<dbReference type="EMBL" id="AP023396">
    <property type="protein sequence ID" value="BCK58162.1"/>
    <property type="molecule type" value="Genomic_DNA"/>
</dbReference>
<dbReference type="InterPro" id="IPR032808">
    <property type="entry name" value="DoxX"/>
</dbReference>
<evidence type="ECO:0000256" key="6">
    <source>
        <dbReference type="ARBA" id="ARBA00023136"/>
    </source>
</evidence>
<feature type="transmembrane region" description="Helical" evidence="7">
    <location>
        <begin position="83"/>
        <end position="105"/>
    </location>
</feature>
<gene>
    <name evidence="8" type="ORF">NWFMUON74_59340</name>
</gene>
<evidence type="ECO:0000256" key="1">
    <source>
        <dbReference type="ARBA" id="ARBA00004651"/>
    </source>
</evidence>
<keyword evidence="9" id="KW-1185">Reference proteome</keyword>
<dbReference type="Proteomes" id="UP000516173">
    <property type="component" value="Chromosome"/>
</dbReference>
<keyword evidence="3" id="KW-1003">Cell membrane</keyword>
<dbReference type="RefSeq" id="WP_187684955.1">
    <property type="nucleotide sequence ID" value="NZ_AP023396.1"/>
</dbReference>
<dbReference type="GO" id="GO:0005886">
    <property type="term" value="C:plasma membrane"/>
    <property type="evidence" value="ECO:0007669"/>
    <property type="project" value="UniProtKB-SubCell"/>
</dbReference>